<accession>A0A0K1PI14</accession>
<dbReference type="InterPro" id="IPR013493">
    <property type="entry name" value="CHP02677"/>
</dbReference>
<sequence>MNPASPPLRLFDQVQAFQYVVAEKAPIYRAIVQVFSEARHHYVIELRPAEVLDRIRAAGIFVALGPDETLDYYLDMLVKWGNLASAQDSATVTRLEDFYRKRLLYRLTPAGEAAHRAVAEVEDAIGRSGRLQASMLVKIRDELRELTGDREPSELVVGLHDLNAAFESLTEEANRFIGDLDRPTGAKRMDEERFTFYKRALLAYIHRFVGQLRLLGDEIRALIDGIDAEALIDRALPGAELPPARDDADPRADWRAEWLARWTGIRAWFVGTASSMPTVERLAAVAVEAVLGLTRSLGRLSGASARSMDRAADFRVLAHWFGRCPDDRAAHGLWHAAFGLSTGRHFHLESNVEGAPSWWDAAPVEVPVRLRERGQVAVATGRAGAIPDYSAARQWLEQKRRQERAQLDAAIRRLSGEFELRDVGRLDPAEFDLFLALLDQALAAPKEGDGSQSARTIDGRVRIRLTPPKDDELVVLEAPGGRLWCRNHHLEVSAVEGAAWRSEAR</sequence>
<dbReference type="AlphaFoldDB" id="A0A0K1PI14"/>
<dbReference type="Pfam" id="PF09660">
    <property type="entry name" value="DUF2397"/>
    <property type="match status" value="1"/>
</dbReference>
<evidence type="ECO:0000313" key="1">
    <source>
        <dbReference type="EMBL" id="AKU92734.1"/>
    </source>
</evidence>
<reference evidence="1 2" key="1">
    <citation type="submission" date="2015-08" db="EMBL/GenBank/DDBJ databases">
        <authorList>
            <person name="Babu N.S."/>
            <person name="Beckwith C.J."/>
            <person name="Beseler K.G."/>
            <person name="Brison A."/>
            <person name="Carone J.V."/>
            <person name="Caskin T.P."/>
            <person name="Diamond M."/>
            <person name="Durham M.E."/>
            <person name="Foxe J.M."/>
            <person name="Go M."/>
            <person name="Henderson B.A."/>
            <person name="Jones I.B."/>
            <person name="McGettigan J.A."/>
            <person name="Micheletti S.J."/>
            <person name="Nasrallah M.E."/>
            <person name="Ortiz D."/>
            <person name="Piller C.R."/>
            <person name="Privatt S.R."/>
            <person name="Schneider S.L."/>
            <person name="Sharp S."/>
            <person name="Smith T.C."/>
            <person name="Stanton J.D."/>
            <person name="Ullery H.E."/>
            <person name="Wilson R.J."/>
            <person name="Serrano M.G."/>
            <person name="Buck G."/>
            <person name="Lee V."/>
            <person name="Wang Y."/>
            <person name="Carvalho R."/>
            <person name="Voegtly L."/>
            <person name="Shi R."/>
            <person name="Duckworth R."/>
            <person name="Johnson A."/>
            <person name="Loviza R."/>
            <person name="Walstead R."/>
            <person name="Shah Z."/>
            <person name="Kiflezghi M."/>
            <person name="Wade K."/>
            <person name="Ball S.L."/>
            <person name="Bradley K.W."/>
            <person name="Asai D.J."/>
            <person name="Bowman C.A."/>
            <person name="Russell D.A."/>
            <person name="Pope W.H."/>
            <person name="Jacobs-Sera D."/>
            <person name="Hendrix R.W."/>
            <person name="Hatfull G.F."/>
        </authorList>
    </citation>
    <scope>NUCLEOTIDE SEQUENCE [LARGE SCALE GENOMIC DNA]</scope>
    <source>
        <strain evidence="1 2">DSM 27710</strain>
    </source>
</reference>
<evidence type="ECO:0008006" key="3">
    <source>
        <dbReference type="Google" id="ProtNLM"/>
    </source>
</evidence>
<gene>
    <name evidence="1" type="ORF">AKJ08_3121</name>
</gene>
<dbReference type="RefSeq" id="WP_169788851.1">
    <property type="nucleotide sequence ID" value="NZ_CP012332.1"/>
</dbReference>
<protein>
    <recommendedName>
        <fullName evidence="3">TIGR02677 family protein</fullName>
    </recommendedName>
</protein>
<dbReference type="STRING" id="1391653.AKJ08_3121"/>
<evidence type="ECO:0000313" key="2">
    <source>
        <dbReference type="Proteomes" id="UP000055590"/>
    </source>
</evidence>
<dbReference type="NCBIfam" id="TIGR02677">
    <property type="entry name" value="TIGR02677 family protein"/>
    <property type="match status" value="1"/>
</dbReference>
<organism evidence="1 2">
    <name type="scientific">Vulgatibacter incomptus</name>
    <dbReference type="NCBI Taxonomy" id="1391653"/>
    <lineage>
        <taxon>Bacteria</taxon>
        <taxon>Pseudomonadati</taxon>
        <taxon>Myxococcota</taxon>
        <taxon>Myxococcia</taxon>
        <taxon>Myxococcales</taxon>
        <taxon>Cystobacterineae</taxon>
        <taxon>Vulgatibacteraceae</taxon>
        <taxon>Vulgatibacter</taxon>
    </lineage>
</organism>
<keyword evidence="2" id="KW-1185">Reference proteome</keyword>
<dbReference type="Proteomes" id="UP000055590">
    <property type="component" value="Chromosome"/>
</dbReference>
<name>A0A0K1PI14_9BACT</name>
<proteinExistence type="predicted"/>
<dbReference type="KEGG" id="vin:AKJ08_3121"/>
<dbReference type="EMBL" id="CP012332">
    <property type="protein sequence ID" value="AKU92734.1"/>
    <property type="molecule type" value="Genomic_DNA"/>
</dbReference>